<proteinExistence type="predicted"/>
<dbReference type="GO" id="GO:0005634">
    <property type="term" value="C:nucleus"/>
    <property type="evidence" value="ECO:0007669"/>
    <property type="project" value="UniProtKB-SubCell"/>
</dbReference>
<name>A0A6S7HKC1_PARCT</name>
<gene>
    <name evidence="3" type="ORF">PACLA_8A064821</name>
</gene>
<accession>A0A6S7HKC1</accession>
<dbReference type="AlphaFoldDB" id="A0A6S7HKC1"/>
<dbReference type="InterPro" id="IPR016197">
    <property type="entry name" value="Chromo-like_dom_sf"/>
</dbReference>
<keyword evidence="4" id="KW-1185">Reference proteome</keyword>
<dbReference type="InterPro" id="IPR023779">
    <property type="entry name" value="Chromodomain_CS"/>
</dbReference>
<evidence type="ECO:0000256" key="1">
    <source>
        <dbReference type="ARBA" id="ARBA00004123"/>
    </source>
</evidence>
<dbReference type="PANTHER" id="PTHR22812">
    <property type="entry name" value="CHROMOBOX PROTEIN"/>
    <property type="match status" value="1"/>
</dbReference>
<dbReference type="Pfam" id="PF00385">
    <property type="entry name" value="Chromo"/>
    <property type="match status" value="1"/>
</dbReference>
<dbReference type="PROSITE" id="PS50013">
    <property type="entry name" value="CHROMO_2"/>
    <property type="match status" value="1"/>
</dbReference>
<dbReference type="CDD" id="cd00024">
    <property type="entry name" value="CD_CSD"/>
    <property type="match status" value="1"/>
</dbReference>
<dbReference type="PROSITE" id="PS00598">
    <property type="entry name" value="CHROMO_1"/>
    <property type="match status" value="1"/>
</dbReference>
<evidence type="ECO:0000313" key="4">
    <source>
        <dbReference type="Proteomes" id="UP001152795"/>
    </source>
</evidence>
<dbReference type="Proteomes" id="UP001152795">
    <property type="component" value="Unassembled WGS sequence"/>
</dbReference>
<comment type="caution">
    <text evidence="3">The sequence shown here is derived from an EMBL/GenBank/DDBJ whole genome shotgun (WGS) entry which is preliminary data.</text>
</comment>
<protein>
    <submittedName>
        <fullName evidence="3">Uncharacterized protein</fullName>
    </submittedName>
</protein>
<evidence type="ECO:0000256" key="2">
    <source>
        <dbReference type="ARBA" id="ARBA00023242"/>
    </source>
</evidence>
<dbReference type="PRINTS" id="PR00504">
    <property type="entry name" value="CHROMODOMAIN"/>
</dbReference>
<dbReference type="EMBL" id="CACRXK020004681">
    <property type="protein sequence ID" value="CAB4003620.1"/>
    <property type="molecule type" value="Genomic_DNA"/>
</dbReference>
<dbReference type="Gene3D" id="2.40.50.40">
    <property type="match status" value="1"/>
</dbReference>
<sequence length="148" mass="17438">MAVHFYRELNNLSTADFLIENKKRKGKFYKVERIISRRTRKRKAEYLVKWSGYGSLENSWEPEENLNAFALRALFKDQGVETEDGRHILLEKNDFQRCHLPEQWDQILDQLGNGIKIAFPVNARPFISQSTKTYRVICGKLVNAQIQY</sequence>
<keyword evidence="2" id="KW-0539">Nucleus</keyword>
<reference evidence="3" key="1">
    <citation type="submission" date="2020-04" db="EMBL/GenBank/DDBJ databases">
        <authorList>
            <person name="Alioto T."/>
            <person name="Alioto T."/>
            <person name="Gomez Garrido J."/>
        </authorList>
    </citation>
    <scope>NUCLEOTIDE SEQUENCE</scope>
    <source>
        <strain evidence="3">A484AB</strain>
    </source>
</reference>
<dbReference type="InterPro" id="IPR051219">
    <property type="entry name" value="Heterochromatin_chromo-domain"/>
</dbReference>
<dbReference type="InterPro" id="IPR017984">
    <property type="entry name" value="Chromo_dom_subgr"/>
</dbReference>
<dbReference type="InterPro" id="IPR023780">
    <property type="entry name" value="Chromo_domain"/>
</dbReference>
<dbReference type="SMART" id="SM00298">
    <property type="entry name" value="CHROMO"/>
    <property type="match status" value="1"/>
</dbReference>
<dbReference type="SUPFAM" id="SSF54160">
    <property type="entry name" value="Chromo domain-like"/>
    <property type="match status" value="1"/>
</dbReference>
<dbReference type="OrthoDB" id="340605at2759"/>
<evidence type="ECO:0000313" key="3">
    <source>
        <dbReference type="EMBL" id="CAB4003620.1"/>
    </source>
</evidence>
<comment type="subcellular location">
    <subcellularLocation>
        <location evidence="1">Nucleus</location>
    </subcellularLocation>
</comment>
<dbReference type="InterPro" id="IPR000953">
    <property type="entry name" value="Chromo/chromo_shadow_dom"/>
</dbReference>
<organism evidence="3 4">
    <name type="scientific">Paramuricea clavata</name>
    <name type="common">Red gorgonian</name>
    <name type="synonym">Violescent sea-whip</name>
    <dbReference type="NCBI Taxonomy" id="317549"/>
    <lineage>
        <taxon>Eukaryota</taxon>
        <taxon>Metazoa</taxon>
        <taxon>Cnidaria</taxon>
        <taxon>Anthozoa</taxon>
        <taxon>Octocorallia</taxon>
        <taxon>Malacalcyonacea</taxon>
        <taxon>Plexauridae</taxon>
        <taxon>Paramuricea</taxon>
    </lineage>
</organism>